<reference evidence="4 5" key="1">
    <citation type="submission" date="2021-07" db="EMBL/GenBank/DDBJ databases">
        <authorList>
            <person name="Palmer J.M."/>
        </authorList>
    </citation>
    <scope>NUCLEOTIDE SEQUENCE [LARGE SCALE GENOMIC DNA]</scope>
    <source>
        <strain evidence="4 5">AT_MEX2019</strain>
        <tissue evidence="4">Muscle</tissue>
    </source>
</reference>
<keyword evidence="1" id="KW-0175">Coiled coil</keyword>
<accession>A0ABU7BUA4</accession>
<feature type="signal peptide" evidence="3">
    <location>
        <begin position="1"/>
        <end position="23"/>
    </location>
</feature>
<evidence type="ECO:0000256" key="3">
    <source>
        <dbReference type="SAM" id="SignalP"/>
    </source>
</evidence>
<keyword evidence="2" id="KW-0472">Membrane</keyword>
<proteinExistence type="predicted"/>
<keyword evidence="2" id="KW-0812">Transmembrane</keyword>
<organism evidence="4 5">
    <name type="scientific">Ataeniobius toweri</name>
    <dbReference type="NCBI Taxonomy" id="208326"/>
    <lineage>
        <taxon>Eukaryota</taxon>
        <taxon>Metazoa</taxon>
        <taxon>Chordata</taxon>
        <taxon>Craniata</taxon>
        <taxon>Vertebrata</taxon>
        <taxon>Euteleostomi</taxon>
        <taxon>Actinopterygii</taxon>
        <taxon>Neopterygii</taxon>
        <taxon>Teleostei</taxon>
        <taxon>Neoteleostei</taxon>
        <taxon>Acanthomorphata</taxon>
        <taxon>Ovalentaria</taxon>
        <taxon>Atherinomorphae</taxon>
        <taxon>Cyprinodontiformes</taxon>
        <taxon>Goodeidae</taxon>
        <taxon>Ataeniobius</taxon>
    </lineage>
</organism>
<protein>
    <submittedName>
        <fullName evidence="4">Uncharacterized protein</fullName>
    </submittedName>
</protein>
<dbReference type="Proteomes" id="UP001345963">
    <property type="component" value="Unassembled WGS sequence"/>
</dbReference>
<evidence type="ECO:0000313" key="4">
    <source>
        <dbReference type="EMBL" id="MED6253215.1"/>
    </source>
</evidence>
<dbReference type="EMBL" id="JAHUTI010064546">
    <property type="protein sequence ID" value="MED6253215.1"/>
    <property type="molecule type" value="Genomic_DNA"/>
</dbReference>
<keyword evidence="3" id="KW-0732">Signal</keyword>
<keyword evidence="5" id="KW-1185">Reference proteome</keyword>
<name>A0ABU7BUA4_9TELE</name>
<feature type="transmembrane region" description="Helical" evidence="2">
    <location>
        <begin position="109"/>
        <end position="130"/>
    </location>
</feature>
<evidence type="ECO:0000256" key="2">
    <source>
        <dbReference type="SAM" id="Phobius"/>
    </source>
</evidence>
<comment type="caution">
    <text evidence="4">The sequence shown here is derived from an EMBL/GenBank/DDBJ whole genome shotgun (WGS) entry which is preliminary data.</text>
</comment>
<sequence>MLFILQVTTVVWWIFLLSQCSSAYELQDTIHTLKEENLHLQHRLENLTRALRELKHLLTEHPKASQGKYDPEYMHAWREWSQHGISAETHHMLEQALCLTELHDTVCPIFISPGLLLFTYVVFVLAAQFWF</sequence>
<gene>
    <name evidence="4" type="ORF">ATANTOWER_024446</name>
</gene>
<feature type="coiled-coil region" evidence="1">
    <location>
        <begin position="30"/>
        <end position="57"/>
    </location>
</feature>
<feature type="chain" id="PRO_5045805395" evidence="3">
    <location>
        <begin position="24"/>
        <end position="131"/>
    </location>
</feature>
<evidence type="ECO:0000256" key="1">
    <source>
        <dbReference type="SAM" id="Coils"/>
    </source>
</evidence>
<evidence type="ECO:0000313" key="5">
    <source>
        <dbReference type="Proteomes" id="UP001345963"/>
    </source>
</evidence>
<keyword evidence="2" id="KW-1133">Transmembrane helix</keyword>